<comment type="similarity">
    <text evidence="2 11">Belongs to the guanylate kinase family.</text>
</comment>
<dbReference type="EMBL" id="FWXW01000001">
    <property type="protein sequence ID" value="SMC40242.1"/>
    <property type="molecule type" value="Genomic_DNA"/>
</dbReference>
<organism evidence="13 14">
    <name type="scientific">Papillibacter cinnamivorans DSM 12816</name>
    <dbReference type="NCBI Taxonomy" id="1122930"/>
    <lineage>
        <taxon>Bacteria</taxon>
        <taxon>Bacillati</taxon>
        <taxon>Bacillota</taxon>
        <taxon>Clostridia</taxon>
        <taxon>Eubacteriales</taxon>
        <taxon>Oscillospiraceae</taxon>
        <taxon>Papillibacter</taxon>
    </lineage>
</organism>
<dbReference type="Gene3D" id="3.40.50.300">
    <property type="entry name" value="P-loop containing nucleotide triphosphate hydrolases"/>
    <property type="match status" value="2"/>
</dbReference>
<dbReference type="Gene3D" id="3.30.63.10">
    <property type="entry name" value="Guanylate Kinase phosphate binding domain"/>
    <property type="match status" value="1"/>
</dbReference>
<dbReference type="RefSeq" id="WP_084233322.1">
    <property type="nucleotide sequence ID" value="NZ_FWXW01000001.1"/>
</dbReference>
<comment type="catalytic activity">
    <reaction evidence="10 11">
        <text>GMP + ATP = GDP + ADP</text>
        <dbReference type="Rhea" id="RHEA:20780"/>
        <dbReference type="ChEBI" id="CHEBI:30616"/>
        <dbReference type="ChEBI" id="CHEBI:58115"/>
        <dbReference type="ChEBI" id="CHEBI:58189"/>
        <dbReference type="ChEBI" id="CHEBI:456216"/>
        <dbReference type="EC" id="2.7.4.8"/>
    </reaction>
</comment>
<name>A0A1W1YVY2_9FIRM</name>
<evidence type="ECO:0000256" key="7">
    <source>
        <dbReference type="ARBA" id="ARBA00022777"/>
    </source>
</evidence>
<sequence>MNNSRGKLIVVSGPSGVGKSTIIADLLEKRGNMRFSVSLTTREPRPGEQNGKDYWFVSREEFADMVENGRLLEHASYVDNDYGTSADFVDGEMSLGNDVLLDIEVQGAAQVKAARPEAVLVFVAPPSLEELERRLRSRHTDSEEKIACRLRKVREEYARMDQYDYIVINRDKNSSAAELDAIITAEHCRTKDRIHLIREVE</sequence>
<dbReference type="InterPro" id="IPR020590">
    <property type="entry name" value="Guanylate_kinase_CS"/>
</dbReference>
<keyword evidence="8 11" id="KW-0067">ATP-binding</keyword>
<evidence type="ECO:0000256" key="2">
    <source>
        <dbReference type="ARBA" id="ARBA00005790"/>
    </source>
</evidence>
<dbReference type="InterPro" id="IPR017665">
    <property type="entry name" value="Guanylate_kinase"/>
</dbReference>
<dbReference type="PANTHER" id="PTHR23117:SF13">
    <property type="entry name" value="GUANYLATE KINASE"/>
    <property type="match status" value="1"/>
</dbReference>
<comment type="subcellular location">
    <subcellularLocation>
        <location evidence="11">Cytoplasm</location>
    </subcellularLocation>
</comment>
<dbReference type="InterPro" id="IPR008145">
    <property type="entry name" value="GK/Ca_channel_bsu"/>
</dbReference>
<feature type="binding site" evidence="11">
    <location>
        <begin position="13"/>
        <end position="20"/>
    </location>
    <ligand>
        <name>ATP</name>
        <dbReference type="ChEBI" id="CHEBI:30616"/>
    </ligand>
</feature>
<proteinExistence type="inferred from homology"/>
<evidence type="ECO:0000256" key="11">
    <source>
        <dbReference type="HAMAP-Rule" id="MF_00328"/>
    </source>
</evidence>
<dbReference type="InterPro" id="IPR008144">
    <property type="entry name" value="Guanylate_kin-like_dom"/>
</dbReference>
<protein>
    <recommendedName>
        <fullName evidence="4 11">Guanylate kinase</fullName>
        <ecNumber evidence="3 11">2.7.4.8</ecNumber>
    </recommendedName>
    <alternativeName>
        <fullName evidence="9 11">GMP kinase</fullName>
    </alternativeName>
</protein>
<dbReference type="SUPFAM" id="SSF52540">
    <property type="entry name" value="P-loop containing nucleoside triphosphate hydrolases"/>
    <property type="match status" value="1"/>
</dbReference>
<dbReference type="OrthoDB" id="9808150at2"/>
<dbReference type="GO" id="GO:0004385">
    <property type="term" value="F:GMP kinase activity"/>
    <property type="evidence" value="ECO:0007669"/>
    <property type="project" value="UniProtKB-UniRule"/>
</dbReference>
<dbReference type="Pfam" id="PF00625">
    <property type="entry name" value="Guanylate_kin"/>
    <property type="match status" value="1"/>
</dbReference>
<dbReference type="Proteomes" id="UP000192790">
    <property type="component" value="Unassembled WGS sequence"/>
</dbReference>
<comment type="function">
    <text evidence="1 11">Essential for recycling GMP and indirectly, cGMP.</text>
</comment>
<evidence type="ECO:0000256" key="10">
    <source>
        <dbReference type="ARBA" id="ARBA00048594"/>
    </source>
</evidence>
<dbReference type="HAMAP" id="MF_00328">
    <property type="entry name" value="Guanylate_kinase"/>
    <property type="match status" value="1"/>
</dbReference>
<dbReference type="NCBIfam" id="TIGR03263">
    <property type="entry name" value="guanyl_kin"/>
    <property type="match status" value="1"/>
</dbReference>
<keyword evidence="11" id="KW-0963">Cytoplasm</keyword>
<dbReference type="GO" id="GO:0005829">
    <property type="term" value="C:cytosol"/>
    <property type="evidence" value="ECO:0007669"/>
    <property type="project" value="TreeGrafter"/>
</dbReference>
<dbReference type="GO" id="GO:0005524">
    <property type="term" value="F:ATP binding"/>
    <property type="evidence" value="ECO:0007669"/>
    <property type="project" value="UniProtKB-UniRule"/>
</dbReference>
<dbReference type="AlphaFoldDB" id="A0A1W1YVY2"/>
<dbReference type="FunFam" id="3.30.63.10:FF:000002">
    <property type="entry name" value="Guanylate kinase 1"/>
    <property type="match status" value="1"/>
</dbReference>
<dbReference type="EC" id="2.7.4.8" evidence="3 11"/>
<keyword evidence="14" id="KW-1185">Reference proteome</keyword>
<evidence type="ECO:0000256" key="6">
    <source>
        <dbReference type="ARBA" id="ARBA00022741"/>
    </source>
</evidence>
<keyword evidence="7 11" id="KW-0418">Kinase</keyword>
<dbReference type="InterPro" id="IPR027417">
    <property type="entry name" value="P-loop_NTPase"/>
</dbReference>
<gene>
    <name evidence="11" type="primary">gmk</name>
    <name evidence="13" type="ORF">SAMN02745168_0707</name>
</gene>
<dbReference type="SMART" id="SM00072">
    <property type="entry name" value="GuKc"/>
    <property type="match status" value="1"/>
</dbReference>
<evidence type="ECO:0000313" key="14">
    <source>
        <dbReference type="Proteomes" id="UP000192790"/>
    </source>
</evidence>
<keyword evidence="6 11" id="KW-0547">Nucleotide-binding</keyword>
<accession>A0A1W1YVY2</accession>
<evidence type="ECO:0000256" key="4">
    <source>
        <dbReference type="ARBA" id="ARBA00016296"/>
    </source>
</evidence>
<evidence type="ECO:0000256" key="9">
    <source>
        <dbReference type="ARBA" id="ARBA00030128"/>
    </source>
</evidence>
<evidence type="ECO:0000313" key="13">
    <source>
        <dbReference type="EMBL" id="SMC40242.1"/>
    </source>
</evidence>
<dbReference type="PROSITE" id="PS00856">
    <property type="entry name" value="GUANYLATE_KINASE_1"/>
    <property type="match status" value="1"/>
</dbReference>
<dbReference type="PANTHER" id="PTHR23117">
    <property type="entry name" value="GUANYLATE KINASE-RELATED"/>
    <property type="match status" value="1"/>
</dbReference>
<feature type="domain" description="Guanylate kinase-like" evidence="12">
    <location>
        <begin position="6"/>
        <end position="184"/>
    </location>
</feature>
<dbReference type="CDD" id="cd00071">
    <property type="entry name" value="GMPK"/>
    <property type="match status" value="1"/>
</dbReference>
<evidence type="ECO:0000256" key="1">
    <source>
        <dbReference type="ARBA" id="ARBA00003531"/>
    </source>
</evidence>
<evidence type="ECO:0000256" key="8">
    <source>
        <dbReference type="ARBA" id="ARBA00022840"/>
    </source>
</evidence>
<evidence type="ECO:0000256" key="5">
    <source>
        <dbReference type="ARBA" id="ARBA00022679"/>
    </source>
</evidence>
<reference evidence="13 14" key="1">
    <citation type="submission" date="2017-04" db="EMBL/GenBank/DDBJ databases">
        <authorList>
            <person name="Afonso C.L."/>
            <person name="Miller P.J."/>
            <person name="Scott M.A."/>
            <person name="Spackman E."/>
            <person name="Goraichik I."/>
            <person name="Dimitrov K.M."/>
            <person name="Suarez D.L."/>
            <person name="Swayne D.E."/>
        </authorList>
    </citation>
    <scope>NUCLEOTIDE SEQUENCE [LARGE SCALE GENOMIC DNA]</scope>
    <source>
        <strain evidence="13 14">DSM 12816</strain>
    </source>
</reference>
<evidence type="ECO:0000259" key="12">
    <source>
        <dbReference type="PROSITE" id="PS50052"/>
    </source>
</evidence>
<evidence type="ECO:0000256" key="3">
    <source>
        <dbReference type="ARBA" id="ARBA00012961"/>
    </source>
</evidence>
<dbReference type="PROSITE" id="PS50052">
    <property type="entry name" value="GUANYLATE_KINASE_2"/>
    <property type="match status" value="1"/>
</dbReference>
<keyword evidence="5 11" id="KW-0808">Transferase</keyword>
<dbReference type="STRING" id="1122930.SAMN02745168_0707"/>